<keyword evidence="2" id="KW-0812">Transmembrane</keyword>
<evidence type="ECO:0000313" key="4">
    <source>
        <dbReference type="Proteomes" id="UP001500729"/>
    </source>
</evidence>
<feature type="transmembrane region" description="Helical" evidence="2">
    <location>
        <begin position="7"/>
        <end position="26"/>
    </location>
</feature>
<evidence type="ECO:0000256" key="2">
    <source>
        <dbReference type="SAM" id="Phobius"/>
    </source>
</evidence>
<keyword evidence="2" id="KW-0472">Membrane</keyword>
<gene>
    <name evidence="3" type="ORF">GCM10009533_25490</name>
</gene>
<sequence>MTGPRLPAVGFWAPVGYVAGLFIVYATGFSSLVQLLVITFAGLAVYGSYTAVRAGWIHRNAGWGLSAAFLVAWVVVNAHGGWFMNTSETQRPGSWDFPWYFAAMATTLALYLAALRVASTAEGRTHLDAGAWLITTLLAVLALSYYGEFGPLATAPLPEPFDLLAVVVVAGASYWWAVRSGFHTAQLQDALDGPAEEPETPSGQEITGAPAAEPTASSGT</sequence>
<feature type="transmembrane region" description="Helical" evidence="2">
    <location>
        <begin position="32"/>
        <end position="52"/>
    </location>
</feature>
<protein>
    <submittedName>
        <fullName evidence="3">Uncharacterized protein</fullName>
    </submittedName>
</protein>
<dbReference type="PANTHER" id="PTHR47547:SF1">
    <property type="entry name" value="ASPARTATE-PROTON SYMPORTER"/>
    <property type="match status" value="1"/>
</dbReference>
<keyword evidence="4" id="KW-1185">Reference proteome</keyword>
<reference evidence="4" key="1">
    <citation type="journal article" date="2019" name="Int. J. Syst. Evol. Microbiol.">
        <title>The Global Catalogue of Microorganisms (GCM) 10K type strain sequencing project: providing services to taxonomists for standard genome sequencing and annotation.</title>
        <authorList>
            <consortium name="The Broad Institute Genomics Platform"/>
            <consortium name="The Broad Institute Genome Sequencing Center for Infectious Disease"/>
            <person name="Wu L."/>
            <person name="Ma J."/>
        </authorList>
    </citation>
    <scope>NUCLEOTIDE SEQUENCE [LARGE SCALE GENOMIC DNA]</scope>
    <source>
        <strain evidence="4">JCM 10303</strain>
    </source>
</reference>
<dbReference type="Proteomes" id="UP001500729">
    <property type="component" value="Unassembled WGS sequence"/>
</dbReference>
<feature type="region of interest" description="Disordered" evidence="1">
    <location>
        <begin position="191"/>
        <end position="220"/>
    </location>
</feature>
<organism evidence="3 4">
    <name type="scientific">Saccharopolyspora erythraea</name>
    <name type="common">Streptomyces erythraeus</name>
    <dbReference type="NCBI Taxonomy" id="1836"/>
    <lineage>
        <taxon>Bacteria</taxon>
        <taxon>Bacillati</taxon>
        <taxon>Actinomycetota</taxon>
        <taxon>Actinomycetes</taxon>
        <taxon>Pseudonocardiales</taxon>
        <taxon>Pseudonocardiaceae</taxon>
        <taxon>Saccharopolyspora</taxon>
    </lineage>
</organism>
<comment type="caution">
    <text evidence="3">The sequence shown here is derived from an EMBL/GenBank/DDBJ whole genome shotgun (WGS) entry which is preliminary data.</text>
</comment>
<feature type="transmembrane region" description="Helical" evidence="2">
    <location>
        <begin position="129"/>
        <end position="146"/>
    </location>
</feature>
<evidence type="ECO:0000256" key="1">
    <source>
        <dbReference type="SAM" id="MobiDB-lite"/>
    </source>
</evidence>
<feature type="transmembrane region" description="Helical" evidence="2">
    <location>
        <begin position="161"/>
        <end position="178"/>
    </location>
</feature>
<evidence type="ECO:0000313" key="3">
    <source>
        <dbReference type="EMBL" id="GAA0524976.1"/>
    </source>
</evidence>
<accession>A0ABP3MT42</accession>
<proteinExistence type="predicted"/>
<dbReference type="InterPro" id="IPR052962">
    <property type="entry name" value="AA_Transporter_AGT"/>
</dbReference>
<name>A0ABP3MT42_SACER</name>
<keyword evidence="2" id="KW-1133">Transmembrane helix</keyword>
<feature type="transmembrane region" description="Helical" evidence="2">
    <location>
        <begin position="64"/>
        <end position="85"/>
    </location>
</feature>
<feature type="transmembrane region" description="Helical" evidence="2">
    <location>
        <begin position="97"/>
        <end position="117"/>
    </location>
</feature>
<dbReference type="EMBL" id="BAAAGS010000013">
    <property type="protein sequence ID" value="GAA0524976.1"/>
    <property type="molecule type" value="Genomic_DNA"/>
</dbReference>
<dbReference type="PANTHER" id="PTHR47547">
    <property type="match status" value="1"/>
</dbReference>